<reference evidence="3" key="1">
    <citation type="submission" date="2020-09" db="EMBL/GenBank/DDBJ databases">
        <authorList>
            <person name="Kim M.K."/>
        </authorList>
    </citation>
    <scope>NUCLEOTIDE SEQUENCE</scope>
    <source>
        <strain evidence="3">BT704</strain>
    </source>
</reference>
<proteinExistence type="predicted"/>
<accession>A0A927AX44</accession>
<feature type="region of interest" description="Disordered" evidence="1">
    <location>
        <begin position="685"/>
        <end position="705"/>
    </location>
</feature>
<feature type="domain" description="DUF6923" evidence="2">
    <location>
        <begin position="330"/>
        <end position="425"/>
    </location>
</feature>
<dbReference type="AlphaFoldDB" id="A0A927AX44"/>
<evidence type="ECO:0000313" key="3">
    <source>
        <dbReference type="EMBL" id="MBD2751396.1"/>
    </source>
</evidence>
<evidence type="ECO:0000256" key="1">
    <source>
        <dbReference type="SAM" id="MobiDB-lite"/>
    </source>
</evidence>
<organism evidence="3 4">
    <name type="scientific">Spirosoma validum</name>
    <dbReference type="NCBI Taxonomy" id="2771355"/>
    <lineage>
        <taxon>Bacteria</taxon>
        <taxon>Pseudomonadati</taxon>
        <taxon>Bacteroidota</taxon>
        <taxon>Cytophagia</taxon>
        <taxon>Cytophagales</taxon>
        <taxon>Cytophagaceae</taxon>
        <taxon>Spirosoma</taxon>
    </lineage>
</organism>
<comment type="caution">
    <text evidence="3">The sequence shown here is derived from an EMBL/GenBank/DDBJ whole genome shotgun (WGS) entry which is preliminary data.</text>
</comment>
<feature type="domain" description="DUF6923" evidence="2">
    <location>
        <begin position="54"/>
        <end position="269"/>
    </location>
</feature>
<evidence type="ECO:0000259" key="2">
    <source>
        <dbReference type="Pfam" id="PF21959"/>
    </source>
</evidence>
<dbReference type="EMBL" id="JACXAA010000001">
    <property type="protein sequence ID" value="MBD2751396.1"/>
    <property type="molecule type" value="Genomic_DNA"/>
</dbReference>
<gene>
    <name evidence="3" type="ORF">IC230_00720</name>
</gene>
<dbReference type="Proteomes" id="UP000653797">
    <property type="component" value="Unassembled WGS sequence"/>
</dbReference>
<sequence length="932" mass="96810">MVHWIKYPLSRKGFLSLALHTTIWLLLTLFCSLIGGHSLAQVPFSCQSGVSYRIQNNPSALYQVDLRTGSATLLLNAAELGNRNLTGLGYNPLDNFLYASVSGTNDIVRIGSSGAVTLINVPALPAAVYTAGDAGPDGNLYLYVTGTLAMQKVNLATLAVTSINLGAGSALSDFSVSADGNSIYGISTNTGDLVRYATTGGTPTTTNVGFGGFYNSAYLDNTGNLYVIEDANSFVFEVVGPTIPTEKSAVLRTTTFTPITNTDGARCVTSSATLQTPLTCTAGQAFVVTGEQGYSTGECTEAGNSILAEYNLQTGALIAQTDELINSFNARTTINNLGYNVTDNYLWGYRNGTNQLIRIGSEKTVDFFAISGLSSDCSYSFGTINNTVFKAGDISLNGILYLLNGFDGDRFIRVDVNPSSPTYLQKLSDIPLSLSPGAGTLAIMADLAFNPIDGNLYGVGTDKNLVRINPTTGVVSVLGALAGLEDDSSNFLIAFFDQAGSLYVQQSNAVVYKISNVAGNNLIATIHIANGLNVGLNGDGASCPFNAQLSYSISGKLLNDANGLVDGTVNGNTVSSLSGNTFSANLVGSAGTVVATTPLVSGTYTFTGLSANSSYSVVLSNTPGTPGAAPPNTTLVGGVVNTGEYIGTGVGSDGLPDGVLSISVATSQVVDANFGIERLPTANPKTLVNQSNPGGTATINVPTLTGSDPEDGDYIGSTFNNMIVIQQLPTNATLYYDGILVTEGQVIPNYEPDLLTLDPIDGPVSVTFTYSERDAAGLDSPPAQVSISFIVLPDLSLLMYARPTSVYGTAPVTVVVDVVELNSVPTTGLITLKITRDAKYSLTFPSSATSVGSRTVQNSLWQFNGSDPSYYVLTTNSAVPAGDRLSVGLTGVLTAGATSGSIAVSSVLVGVSGSESRVTNNADADKIDYFQQ</sequence>
<evidence type="ECO:0000313" key="4">
    <source>
        <dbReference type="Proteomes" id="UP000653797"/>
    </source>
</evidence>
<keyword evidence="4" id="KW-1185">Reference proteome</keyword>
<protein>
    <recommendedName>
        <fullName evidence="2">DUF6923 domain-containing protein</fullName>
    </recommendedName>
</protein>
<name>A0A927AX44_9BACT</name>
<dbReference type="SUPFAM" id="SSF82171">
    <property type="entry name" value="DPP6 N-terminal domain-like"/>
    <property type="match status" value="1"/>
</dbReference>
<feature type="domain" description="DUF6923" evidence="2">
    <location>
        <begin position="447"/>
        <end position="532"/>
    </location>
</feature>
<dbReference type="SUPFAM" id="SSF63825">
    <property type="entry name" value="YWTD domain"/>
    <property type="match status" value="1"/>
</dbReference>
<dbReference type="Pfam" id="PF21959">
    <property type="entry name" value="DUF6923"/>
    <property type="match status" value="3"/>
</dbReference>
<dbReference type="InterPro" id="IPR054215">
    <property type="entry name" value="DUF6923"/>
</dbReference>